<dbReference type="OrthoDB" id="20273at2759"/>
<dbReference type="Gene3D" id="2.60.40.1820">
    <property type="match status" value="1"/>
</dbReference>
<dbReference type="Proteomes" id="UP000279236">
    <property type="component" value="Unassembled WGS sequence"/>
</dbReference>
<evidence type="ECO:0000256" key="1">
    <source>
        <dbReference type="SAM" id="MobiDB-lite"/>
    </source>
</evidence>
<feature type="region of interest" description="Disordered" evidence="1">
    <location>
        <begin position="1"/>
        <end position="29"/>
    </location>
</feature>
<evidence type="ECO:0008006" key="5">
    <source>
        <dbReference type="Google" id="ProtNLM"/>
    </source>
</evidence>
<proteinExistence type="predicted"/>
<evidence type="ECO:0000313" key="4">
    <source>
        <dbReference type="Proteomes" id="UP000279236"/>
    </source>
</evidence>
<dbReference type="GeneID" id="39589341"/>
<evidence type="ECO:0000313" key="3">
    <source>
        <dbReference type="EMBL" id="RSH86531.1"/>
    </source>
</evidence>
<dbReference type="AlphaFoldDB" id="A0A427Y618"/>
<comment type="caution">
    <text evidence="3">The sequence shown here is derived from an EMBL/GenBank/DDBJ whole genome shotgun (WGS) entry which is preliminary data.</text>
</comment>
<name>A0A427Y618_9TREE</name>
<protein>
    <recommendedName>
        <fullName evidence="5">Late embryogenesis abundant protein LEA-2 subgroup domain-containing protein</fullName>
    </recommendedName>
</protein>
<accession>A0A427Y618</accession>
<feature type="transmembrane region" description="Helical" evidence="2">
    <location>
        <begin position="138"/>
        <end position="161"/>
    </location>
</feature>
<dbReference type="STRING" id="105984.A0A427Y618"/>
<keyword evidence="4" id="KW-1185">Reference proteome</keyword>
<keyword evidence="2" id="KW-0812">Transmembrane</keyword>
<sequence length="336" mass="35809">MAAHYNYQDPYNTPGGTTPSGSSTVAPSAQYGGYEANELEAPAYAQATNYNNYSTNSIEKNGAAVGMEDVDQDGVNQLGEIGGTERAKPGRAGLHHPTSSFAAMGPPPRSTGILRMWRKDERGKQWTRGGGFRSTGRAVCCCITVAILMIISIILAVLLYVRPPSVVLNGVQVDSNSLSLDSTNHEFNVGLNLSITAVHTHTLFANHARSVSNPNWFDANFKKISADVKYDATNSSAQFGSGEKDNVNFRGYTASTFLFPLTLNYSMANDPGQEMINSLSTKCGLNGGTTGQITIDYTLHLALVILGVTVKPNIDASATIDCPVTASQIQEIIGST</sequence>
<dbReference type="RefSeq" id="XP_028479316.1">
    <property type="nucleotide sequence ID" value="XM_028620344.1"/>
</dbReference>
<keyword evidence="2" id="KW-0472">Membrane</keyword>
<feature type="compositionally biased region" description="Low complexity" evidence="1">
    <location>
        <begin position="13"/>
        <end position="24"/>
    </location>
</feature>
<reference evidence="3 4" key="1">
    <citation type="submission" date="2018-11" db="EMBL/GenBank/DDBJ databases">
        <title>Genome sequence of Apiotrichum porosum DSM 27194.</title>
        <authorList>
            <person name="Aliyu H."/>
            <person name="Gorte O."/>
            <person name="Ochsenreither K."/>
        </authorList>
    </citation>
    <scope>NUCLEOTIDE SEQUENCE [LARGE SCALE GENOMIC DNA]</scope>
    <source>
        <strain evidence="3 4">DSM 27194</strain>
    </source>
</reference>
<keyword evidence="2" id="KW-1133">Transmembrane helix</keyword>
<gene>
    <name evidence="3" type="ORF">EHS24_004798</name>
</gene>
<organism evidence="3 4">
    <name type="scientific">Apiotrichum porosum</name>
    <dbReference type="NCBI Taxonomy" id="105984"/>
    <lineage>
        <taxon>Eukaryota</taxon>
        <taxon>Fungi</taxon>
        <taxon>Dikarya</taxon>
        <taxon>Basidiomycota</taxon>
        <taxon>Agaricomycotina</taxon>
        <taxon>Tremellomycetes</taxon>
        <taxon>Trichosporonales</taxon>
        <taxon>Trichosporonaceae</taxon>
        <taxon>Apiotrichum</taxon>
    </lineage>
</organism>
<dbReference type="EMBL" id="RSCE01000002">
    <property type="protein sequence ID" value="RSH86531.1"/>
    <property type="molecule type" value="Genomic_DNA"/>
</dbReference>
<evidence type="ECO:0000256" key="2">
    <source>
        <dbReference type="SAM" id="Phobius"/>
    </source>
</evidence>